<protein>
    <submittedName>
        <fullName evidence="3">Uncharacterized protein LOC100906446</fullName>
    </submittedName>
</protein>
<evidence type="ECO:0000313" key="3">
    <source>
        <dbReference type="RefSeq" id="XP_003742200.1"/>
    </source>
</evidence>
<evidence type="ECO:0000313" key="2">
    <source>
        <dbReference type="Proteomes" id="UP000694867"/>
    </source>
</evidence>
<dbReference type="RefSeq" id="XP_003742200.1">
    <property type="nucleotide sequence ID" value="XM_003742152.1"/>
</dbReference>
<name>A0AAJ6QSE8_9ACAR</name>
<keyword evidence="1" id="KW-0812">Transmembrane</keyword>
<dbReference type="AlphaFoldDB" id="A0AAJ6QSE8"/>
<feature type="transmembrane region" description="Helical" evidence="1">
    <location>
        <begin position="48"/>
        <end position="67"/>
    </location>
</feature>
<keyword evidence="1" id="KW-1133">Transmembrane helix</keyword>
<reference evidence="3" key="1">
    <citation type="submission" date="2025-08" db="UniProtKB">
        <authorList>
            <consortium name="RefSeq"/>
        </authorList>
    </citation>
    <scope>IDENTIFICATION</scope>
</reference>
<dbReference type="KEGG" id="goe:100906446"/>
<gene>
    <name evidence="3" type="primary">LOC100906446</name>
</gene>
<dbReference type="Proteomes" id="UP000694867">
    <property type="component" value="Unplaced"/>
</dbReference>
<dbReference type="GeneID" id="100906446"/>
<keyword evidence="1" id="KW-0472">Membrane</keyword>
<feature type="transmembrane region" description="Helical" evidence="1">
    <location>
        <begin position="73"/>
        <end position="93"/>
    </location>
</feature>
<organism evidence="2 3">
    <name type="scientific">Galendromus occidentalis</name>
    <name type="common">western predatory mite</name>
    <dbReference type="NCBI Taxonomy" id="34638"/>
    <lineage>
        <taxon>Eukaryota</taxon>
        <taxon>Metazoa</taxon>
        <taxon>Ecdysozoa</taxon>
        <taxon>Arthropoda</taxon>
        <taxon>Chelicerata</taxon>
        <taxon>Arachnida</taxon>
        <taxon>Acari</taxon>
        <taxon>Parasitiformes</taxon>
        <taxon>Mesostigmata</taxon>
        <taxon>Gamasina</taxon>
        <taxon>Phytoseioidea</taxon>
        <taxon>Phytoseiidae</taxon>
        <taxon>Typhlodrominae</taxon>
        <taxon>Galendromus</taxon>
    </lineage>
</organism>
<keyword evidence="2" id="KW-1185">Reference proteome</keyword>
<sequence>MESIKKFFVKVRSTISLRRNASSSKRNKLTTVKPHCRRRAALAIKRQTVTALVVPSIVIITVGGFLIPLHFLVGLAVFCFGLILLLPLPLVIYKMKTFLIEEDCECCCCSSAVASVSNTIDRKMMMGSMSCINGMVDVSPSYVNYGYDTHLDFPSSRPITPASSSFYTINSSLSGSLPILNSVIIRESPLI</sequence>
<proteinExistence type="predicted"/>
<accession>A0AAJ6QSE8</accession>
<evidence type="ECO:0000256" key="1">
    <source>
        <dbReference type="SAM" id="Phobius"/>
    </source>
</evidence>